<dbReference type="AlphaFoldDB" id="A0A246K430"/>
<accession>A0A246K430</accession>
<reference evidence="1 2" key="1">
    <citation type="journal article" date="2010" name="Int. J. Syst. Evol. Microbiol.">
        <title>Sphingopyxis bauzanensis sp. nov., a psychrophilic bacterium isolated from soil.</title>
        <authorList>
            <person name="Zhang D.C."/>
            <person name="Liu H.C."/>
            <person name="Xin Y.H."/>
            <person name="Zhou Y.G."/>
            <person name="Schinner F."/>
            <person name="Margesin R."/>
        </authorList>
    </citation>
    <scope>NUCLEOTIDE SEQUENCE [LARGE SCALE GENOMIC DNA]</scope>
    <source>
        <strain evidence="1 2">DSM 22271</strain>
    </source>
</reference>
<dbReference type="Pfam" id="PF06412">
    <property type="entry name" value="TraD"/>
    <property type="match status" value="1"/>
</dbReference>
<name>A0A246K430_9SPHN</name>
<dbReference type="InterPro" id="IPR009444">
    <property type="entry name" value="Conjugal_tfr_TraD_a-type"/>
</dbReference>
<dbReference type="Proteomes" id="UP000197361">
    <property type="component" value="Unassembled WGS sequence"/>
</dbReference>
<evidence type="ECO:0000313" key="2">
    <source>
        <dbReference type="Proteomes" id="UP000197361"/>
    </source>
</evidence>
<protein>
    <recommendedName>
        <fullName evidence="3">Conjugal transfer protein TraD</fullName>
    </recommendedName>
</protein>
<keyword evidence="2" id="KW-1185">Reference proteome</keyword>
<sequence>MATANNVIPLGVPERKNLPNLEMKRNTLLGELVVATGADRLPLDVLAGLLLTAVEAKSHQDINAWASRGVDFFEGVSEKLQ</sequence>
<dbReference type="EMBL" id="NISK01000001">
    <property type="protein sequence ID" value="OWQ99727.1"/>
    <property type="molecule type" value="Genomic_DNA"/>
</dbReference>
<evidence type="ECO:0000313" key="1">
    <source>
        <dbReference type="EMBL" id="OWQ99727.1"/>
    </source>
</evidence>
<gene>
    <name evidence="1" type="ORF">CDQ92_06480</name>
</gene>
<evidence type="ECO:0008006" key="3">
    <source>
        <dbReference type="Google" id="ProtNLM"/>
    </source>
</evidence>
<proteinExistence type="predicted"/>
<comment type="caution">
    <text evidence="1">The sequence shown here is derived from an EMBL/GenBank/DDBJ whole genome shotgun (WGS) entry which is preliminary data.</text>
</comment>
<dbReference type="RefSeq" id="WP_088440470.1">
    <property type="nucleotide sequence ID" value="NZ_BMMC01000005.1"/>
</dbReference>
<organism evidence="1 2">
    <name type="scientific">Sphingopyxis bauzanensis</name>
    <dbReference type="NCBI Taxonomy" id="651663"/>
    <lineage>
        <taxon>Bacteria</taxon>
        <taxon>Pseudomonadati</taxon>
        <taxon>Pseudomonadota</taxon>
        <taxon>Alphaproteobacteria</taxon>
        <taxon>Sphingomonadales</taxon>
        <taxon>Sphingomonadaceae</taxon>
        <taxon>Sphingopyxis</taxon>
    </lineage>
</organism>
<dbReference type="OrthoDB" id="7284210at2"/>